<protein>
    <submittedName>
        <fullName evidence="1">Uncharacterized protein</fullName>
    </submittedName>
</protein>
<proteinExistence type="predicted"/>
<evidence type="ECO:0000313" key="1">
    <source>
        <dbReference type="EMBL" id="KAI3754696.1"/>
    </source>
</evidence>
<dbReference type="Proteomes" id="UP001056120">
    <property type="component" value="Linkage Group LG18"/>
</dbReference>
<sequence length="521" mass="58486">MGFGRLLKLKIDEIPAKMGHFVVDSFCPKKMQIIVEKNKIKINCEAIHKLLGVPCGDVTIESMGKLKKGDESVKAWRNRYSGNFVAPTELVSKIETAEDEDCFNFRMDFLMCFLAVMVECHEQGRCKEKILDKLMKQILVQLIGKFKRLSKVTVEEDEGNIGYSVGDEIEVLEKLLDVLHKQKNLFDSKLGRLLENHKEQQEVSELKEKYNLLTQNTGKRGVQSEAGTDKEGENDTSAGVEQDQQEKAGDSEDNGVVDHDQQQPEDTEENAGGENDNVQDSEANVGWKNDEEKGGGELLESDAVTFSLEHGEIGEINVSKDTGIKTLENSILEVEKQASVNALELNKETTKKNQDCKETSKEGNTEEEKTNEIVYNAPPFSIGLTQLESNNEELDTGKEKVDSQQGLSVRQEADVSTLHQNKSEYVYDGPSFSIGLTQLESLYCADETKSNMEKRSDEVESSDIRGENEEIIEGNREKVIKMEEKRRNSIREIGLPISSKSPYKIRGVDITEANTKEEELV</sequence>
<reference evidence="2" key="1">
    <citation type="journal article" date="2022" name="Mol. Ecol. Resour.">
        <title>The genomes of chicory, endive, great burdock and yacon provide insights into Asteraceae palaeo-polyploidization history and plant inulin production.</title>
        <authorList>
            <person name="Fan W."/>
            <person name="Wang S."/>
            <person name="Wang H."/>
            <person name="Wang A."/>
            <person name="Jiang F."/>
            <person name="Liu H."/>
            <person name="Zhao H."/>
            <person name="Xu D."/>
            <person name="Zhang Y."/>
        </authorList>
    </citation>
    <scope>NUCLEOTIDE SEQUENCE [LARGE SCALE GENOMIC DNA]</scope>
    <source>
        <strain evidence="2">cv. Yunnan</strain>
    </source>
</reference>
<name>A0ACB9E7C4_9ASTR</name>
<comment type="caution">
    <text evidence="1">The sequence shown here is derived from an EMBL/GenBank/DDBJ whole genome shotgun (WGS) entry which is preliminary data.</text>
</comment>
<gene>
    <name evidence="1" type="ORF">L1987_54484</name>
</gene>
<keyword evidence="2" id="KW-1185">Reference proteome</keyword>
<accession>A0ACB9E7C4</accession>
<evidence type="ECO:0000313" key="2">
    <source>
        <dbReference type="Proteomes" id="UP001056120"/>
    </source>
</evidence>
<dbReference type="EMBL" id="CM042035">
    <property type="protein sequence ID" value="KAI3754696.1"/>
    <property type="molecule type" value="Genomic_DNA"/>
</dbReference>
<organism evidence="1 2">
    <name type="scientific">Smallanthus sonchifolius</name>
    <dbReference type="NCBI Taxonomy" id="185202"/>
    <lineage>
        <taxon>Eukaryota</taxon>
        <taxon>Viridiplantae</taxon>
        <taxon>Streptophyta</taxon>
        <taxon>Embryophyta</taxon>
        <taxon>Tracheophyta</taxon>
        <taxon>Spermatophyta</taxon>
        <taxon>Magnoliopsida</taxon>
        <taxon>eudicotyledons</taxon>
        <taxon>Gunneridae</taxon>
        <taxon>Pentapetalae</taxon>
        <taxon>asterids</taxon>
        <taxon>campanulids</taxon>
        <taxon>Asterales</taxon>
        <taxon>Asteraceae</taxon>
        <taxon>Asteroideae</taxon>
        <taxon>Heliantheae alliance</taxon>
        <taxon>Millerieae</taxon>
        <taxon>Smallanthus</taxon>
    </lineage>
</organism>
<reference evidence="1 2" key="2">
    <citation type="journal article" date="2022" name="Mol. Ecol. Resour.">
        <title>The genomes of chicory, endive, great burdock and yacon provide insights into Asteraceae paleo-polyploidization history and plant inulin production.</title>
        <authorList>
            <person name="Fan W."/>
            <person name="Wang S."/>
            <person name="Wang H."/>
            <person name="Wang A."/>
            <person name="Jiang F."/>
            <person name="Liu H."/>
            <person name="Zhao H."/>
            <person name="Xu D."/>
            <person name="Zhang Y."/>
        </authorList>
    </citation>
    <scope>NUCLEOTIDE SEQUENCE [LARGE SCALE GENOMIC DNA]</scope>
    <source>
        <strain evidence="2">cv. Yunnan</strain>
        <tissue evidence="1">Leaves</tissue>
    </source>
</reference>